<keyword evidence="3" id="KW-0804">Transcription</keyword>
<name>A0A2T7UX66_9RHOB</name>
<dbReference type="PANTHER" id="PTHR35790:SF4">
    <property type="entry name" value="HTH-TYPE TRANSCRIPTIONAL REGULATOR PCHR"/>
    <property type="match status" value="1"/>
</dbReference>
<keyword evidence="1" id="KW-0805">Transcription regulation</keyword>
<dbReference type="EMBL" id="QDDR01000001">
    <property type="protein sequence ID" value="PVE49161.1"/>
    <property type="molecule type" value="Genomic_DNA"/>
</dbReference>
<dbReference type="AlphaFoldDB" id="A0A2T7UX66"/>
<dbReference type="SMART" id="SM00347">
    <property type="entry name" value="HTH_MARR"/>
    <property type="match status" value="1"/>
</dbReference>
<dbReference type="Proteomes" id="UP000244810">
    <property type="component" value="Unassembled WGS sequence"/>
</dbReference>
<dbReference type="InterPro" id="IPR036390">
    <property type="entry name" value="WH_DNA-bd_sf"/>
</dbReference>
<evidence type="ECO:0000256" key="1">
    <source>
        <dbReference type="ARBA" id="ARBA00023015"/>
    </source>
</evidence>
<gene>
    <name evidence="5" type="ORF">DDE23_01775</name>
</gene>
<evidence type="ECO:0000256" key="2">
    <source>
        <dbReference type="ARBA" id="ARBA00023125"/>
    </source>
</evidence>
<dbReference type="PROSITE" id="PS50995">
    <property type="entry name" value="HTH_MARR_2"/>
    <property type="match status" value="1"/>
</dbReference>
<dbReference type="InterPro" id="IPR036388">
    <property type="entry name" value="WH-like_DNA-bd_sf"/>
</dbReference>
<dbReference type="Gene3D" id="1.10.10.10">
    <property type="entry name" value="Winged helix-like DNA-binding domain superfamily/Winged helix DNA-binding domain"/>
    <property type="match status" value="1"/>
</dbReference>
<dbReference type="PANTHER" id="PTHR35790">
    <property type="entry name" value="HTH-TYPE TRANSCRIPTIONAL REGULATOR PCHR"/>
    <property type="match status" value="1"/>
</dbReference>
<proteinExistence type="predicted"/>
<accession>A0A2T7UX66</accession>
<evidence type="ECO:0000256" key="3">
    <source>
        <dbReference type="ARBA" id="ARBA00023163"/>
    </source>
</evidence>
<dbReference type="InterPro" id="IPR052067">
    <property type="entry name" value="Metal_resp_HTH_trans_reg"/>
</dbReference>
<reference evidence="5 6" key="1">
    <citation type="journal article" date="2011" name="Syst. Appl. Microbiol.">
        <title>Defluviimonas denitrificans gen. nov., sp. nov., and Pararhodobacter aggregans gen. nov., sp. nov., non-phototrophic Rhodobacteraceae from the biofilter of a marine aquaculture.</title>
        <authorList>
            <person name="Foesel B.U."/>
            <person name="Drake H.L."/>
            <person name="Schramm A."/>
        </authorList>
    </citation>
    <scope>NUCLEOTIDE SEQUENCE [LARGE SCALE GENOMIC DNA]</scope>
    <source>
        <strain evidence="5 6">D1-19</strain>
    </source>
</reference>
<dbReference type="GO" id="GO:0003677">
    <property type="term" value="F:DNA binding"/>
    <property type="evidence" value="ECO:0007669"/>
    <property type="project" value="UniProtKB-KW"/>
</dbReference>
<sequence>MTDKDPARLCPDARLSRPTKLRDGRAIVDIDTYVPYFLSSVSNAMSRGASQIYLDRFGIGIVDWRVISMLAIEPWIPASRICTVVQLDKGATSRSLVKLVETGFLDHEASEQDARRKTYALNDKGYALHDEILAIALERERALIQGVEPEDLEAFLRVMRVMKGNLRYVE</sequence>
<dbReference type="InterPro" id="IPR000835">
    <property type="entry name" value="HTH_MarR-typ"/>
</dbReference>
<protein>
    <submittedName>
        <fullName evidence="5">MarR family transcriptional regulator</fullName>
    </submittedName>
</protein>
<evidence type="ECO:0000313" key="6">
    <source>
        <dbReference type="Proteomes" id="UP000244810"/>
    </source>
</evidence>
<evidence type="ECO:0000313" key="5">
    <source>
        <dbReference type="EMBL" id="PVE49161.1"/>
    </source>
</evidence>
<comment type="caution">
    <text evidence="5">The sequence shown here is derived from an EMBL/GenBank/DDBJ whole genome shotgun (WGS) entry which is preliminary data.</text>
</comment>
<dbReference type="SUPFAM" id="SSF46785">
    <property type="entry name" value="Winged helix' DNA-binding domain"/>
    <property type="match status" value="1"/>
</dbReference>
<dbReference type="GO" id="GO:0003700">
    <property type="term" value="F:DNA-binding transcription factor activity"/>
    <property type="evidence" value="ECO:0007669"/>
    <property type="project" value="InterPro"/>
</dbReference>
<keyword evidence="2" id="KW-0238">DNA-binding</keyword>
<dbReference type="Pfam" id="PF12802">
    <property type="entry name" value="MarR_2"/>
    <property type="match status" value="1"/>
</dbReference>
<keyword evidence="6" id="KW-1185">Reference proteome</keyword>
<organism evidence="5 6">
    <name type="scientific">Pararhodobacter aggregans</name>
    <dbReference type="NCBI Taxonomy" id="404875"/>
    <lineage>
        <taxon>Bacteria</taxon>
        <taxon>Pseudomonadati</taxon>
        <taxon>Pseudomonadota</taxon>
        <taxon>Alphaproteobacteria</taxon>
        <taxon>Rhodobacterales</taxon>
        <taxon>Paracoccaceae</taxon>
        <taxon>Pararhodobacter</taxon>
    </lineage>
</organism>
<dbReference type="OrthoDB" id="8906692at2"/>
<evidence type="ECO:0000259" key="4">
    <source>
        <dbReference type="PROSITE" id="PS50995"/>
    </source>
</evidence>
<dbReference type="RefSeq" id="WP_107749664.1">
    <property type="nucleotide sequence ID" value="NZ_QBKF01000001.1"/>
</dbReference>
<feature type="domain" description="HTH marR-type" evidence="4">
    <location>
        <begin position="31"/>
        <end position="164"/>
    </location>
</feature>